<dbReference type="PIRSF" id="PIRSF017082">
    <property type="entry name" value="YflP"/>
    <property type="match status" value="1"/>
</dbReference>
<dbReference type="SUPFAM" id="SSF53850">
    <property type="entry name" value="Periplasmic binding protein-like II"/>
    <property type="match status" value="1"/>
</dbReference>
<sequence precursor="true">MTLSRRTLLASAASALAFATAPSFAQDNFPNKPIRIIVPFSAGGIVDSIARAIGDKLSARYGQAVIVENKAGAGGAIGTDFVAKSAPDGYTLLLVSPGYAVIPSLQKNVTWNPVRDFKSVAGIGVVPNVIVVHPSVEANTLPELIALAKKRSAPVTYGTAGIGTSNHLAGELLAQEAGIKLTHVPYKGQPDALNDLLAGRVDMMPLTAALAMQHVKAGKLRPLAVTTAKRASAAPELPTVAEAAKLPDYNVGTWFGLVAPAKVPEPVMRKLSADVAAVLAMPDMKAKFDTLGMEFAPQSGAEFDALVSSEFTRWSRVIKQAGIEPQ</sequence>
<dbReference type="AlphaFoldDB" id="A0A1L1PLA0"/>
<dbReference type="InterPro" id="IPR005064">
    <property type="entry name" value="BUG"/>
</dbReference>
<dbReference type="EMBL" id="CCAE010000046">
    <property type="protein sequence ID" value="CDN89544.1"/>
    <property type="molecule type" value="Genomic_DNA"/>
</dbReference>
<dbReference type="PROSITE" id="PS51318">
    <property type="entry name" value="TAT"/>
    <property type="match status" value="1"/>
</dbReference>
<dbReference type="Pfam" id="PF03401">
    <property type="entry name" value="TctC"/>
    <property type="match status" value="1"/>
</dbReference>
<reference evidence="4" key="1">
    <citation type="submission" date="2014-02" db="EMBL/GenBank/DDBJ databases">
        <authorList>
            <person name="Gan H."/>
        </authorList>
    </citation>
    <scope>NUCLEOTIDE SEQUENCE [LARGE SCALE GENOMIC DNA]</scope>
    <source>
        <strain evidence="4">S1</strain>
    </source>
</reference>
<keyword evidence="4" id="KW-1185">Reference proteome</keyword>
<reference evidence="4" key="2">
    <citation type="submission" date="2014-11" db="EMBL/GenBank/DDBJ databases">
        <title>Draft genome sequence of Hydrogenophaga intermedia S1.</title>
        <authorList>
            <person name="Gan H.M."/>
            <person name="Chew T.H."/>
            <person name="Stolz A."/>
        </authorList>
    </citation>
    <scope>NUCLEOTIDE SEQUENCE [LARGE SCALE GENOMIC DNA]</scope>
    <source>
        <strain evidence="4">S1</strain>
    </source>
</reference>
<evidence type="ECO:0000313" key="4">
    <source>
        <dbReference type="Proteomes" id="UP000028878"/>
    </source>
</evidence>
<accession>A0A1L1PLA0</accession>
<organism evidence="3 4">
    <name type="scientific">Hydrogenophaga intermedia</name>
    <dbReference type="NCBI Taxonomy" id="65786"/>
    <lineage>
        <taxon>Bacteria</taxon>
        <taxon>Pseudomonadati</taxon>
        <taxon>Pseudomonadota</taxon>
        <taxon>Betaproteobacteria</taxon>
        <taxon>Burkholderiales</taxon>
        <taxon>Comamonadaceae</taxon>
        <taxon>Hydrogenophaga</taxon>
    </lineage>
</organism>
<evidence type="ECO:0000256" key="1">
    <source>
        <dbReference type="ARBA" id="ARBA00006987"/>
    </source>
</evidence>
<dbReference type="Proteomes" id="UP000028878">
    <property type="component" value="Unassembled WGS sequence"/>
</dbReference>
<evidence type="ECO:0000256" key="2">
    <source>
        <dbReference type="SAM" id="SignalP"/>
    </source>
</evidence>
<keyword evidence="2" id="KW-0732">Signal</keyword>
<name>A0A1L1PLA0_HYDIT</name>
<feature type="chain" id="PRO_5009681513" evidence="2">
    <location>
        <begin position="26"/>
        <end position="326"/>
    </location>
</feature>
<dbReference type="PANTHER" id="PTHR42928">
    <property type="entry name" value="TRICARBOXYLATE-BINDING PROTEIN"/>
    <property type="match status" value="1"/>
</dbReference>
<dbReference type="PANTHER" id="PTHR42928:SF5">
    <property type="entry name" value="BLR1237 PROTEIN"/>
    <property type="match status" value="1"/>
</dbReference>
<comment type="similarity">
    <text evidence="1">Belongs to the UPF0065 (bug) family.</text>
</comment>
<dbReference type="InterPro" id="IPR042100">
    <property type="entry name" value="Bug_dom1"/>
</dbReference>
<dbReference type="RefSeq" id="WP_009519861.1">
    <property type="nucleotide sequence ID" value="NZ_CCAE010000046.1"/>
</dbReference>
<dbReference type="CDD" id="cd13578">
    <property type="entry name" value="PBP2_Bug27"/>
    <property type="match status" value="1"/>
</dbReference>
<dbReference type="InterPro" id="IPR006311">
    <property type="entry name" value="TAT_signal"/>
</dbReference>
<feature type="signal peptide" evidence="2">
    <location>
        <begin position="1"/>
        <end position="25"/>
    </location>
</feature>
<gene>
    <name evidence="3" type="ORF">BN948_03983</name>
</gene>
<evidence type="ECO:0000313" key="3">
    <source>
        <dbReference type="EMBL" id="CDN89544.1"/>
    </source>
</evidence>
<protein>
    <submittedName>
        <fullName evidence="3">Uncharacterized protein</fullName>
    </submittedName>
</protein>
<dbReference type="Gene3D" id="3.40.190.150">
    <property type="entry name" value="Bordetella uptake gene, domain 1"/>
    <property type="match status" value="1"/>
</dbReference>
<dbReference type="Gene3D" id="3.40.190.10">
    <property type="entry name" value="Periplasmic binding protein-like II"/>
    <property type="match status" value="1"/>
</dbReference>
<proteinExistence type="inferred from homology"/>